<protein>
    <submittedName>
        <fullName evidence="2">Uncharacterized protein</fullName>
    </submittedName>
</protein>
<organism evidence="2 3">
    <name type="scientific">Colletotrichum kahawae</name>
    <name type="common">Coffee berry disease fungus</name>
    <dbReference type="NCBI Taxonomy" id="34407"/>
    <lineage>
        <taxon>Eukaryota</taxon>
        <taxon>Fungi</taxon>
        <taxon>Dikarya</taxon>
        <taxon>Ascomycota</taxon>
        <taxon>Pezizomycotina</taxon>
        <taxon>Sordariomycetes</taxon>
        <taxon>Hypocreomycetidae</taxon>
        <taxon>Glomerellales</taxon>
        <taxon>Glomerellaceae</taxon>
        <taxon>Colletotrichum</taxon>
        <taxon>Colletotrichum gloeosporioides species complex</taxon>
    </lineage>
</organism>
<gene>
    <name evidence="2" type="ORF">CKAH01_19045</name>
</gene>
<feature type="region of interest" description="Disordered" evidence="1">
    <location>
        <begin position="1"/>
        <end position="124"/>
    </location>
</feature>
<feature type="compositionally biased region" description="Basic and acidic residues" evidence="1">
    <location>
        <begin position="1"/>
        <end position="19"/>
    </location>
</feature>
<feature type="compositionally biased region" description="Polar residues" evidence="1">
    <location>
        <begin position="81"/>
        <end position="95"/>
    </location>
</feature>
<evidence type="ECO:0000313" key="2">
    <source>
        <dbReference type="EMBL" id="KAK2732390.1"/>
    </source>
</evidence>
<accession>A0AAE0D1F1</accession>
<comment type="caution">
    <text evidence="2">The sequence shown here is derived from an EMBL/GenBank/DDBJ whole genome shotgun (WGS) entry which is preliminary data.</text>
</comment>
<evidence type="ECO:0000313" key="3">
    <source>
        <dbReference type="Proteomes" id="UP001281614"/>
    </source>
</evidence>
<dbReference type="AlphaFoldDB" id="A0AAE0D1F1"/>
<feature type="compositionally biased region" description="Basic and acidic residues" evidence="1">
    <location>
        <begin position="39"/>
        <end position="48"/>
    </location>
</feature>
<keyword evidence="3" id="KW-1185">Reference proteome</keyword>
<reference evidence="2" key="1">
    <citation type="submission" date="2023-02" db="EMBL/GenBank/DDBJ databases">
        <title>Colletotrichum kahawae CIFC_Que2 genome sequencing and assembly.</title>
        <authorList>
            <person name="Baroncelli R."/>
        </authorList>
    </citation>
    <scope>NUCLEOTIDE SEQUENCE</scope>
    <source>
        <strain evidence="2">CIFC_Que2</strain>
    </source>
</reference>
<dbReference type="EMBL" id="VYYT01000551">
    <property type="protein sequence ID" value="KAK2732390.1"/>
    <property type="molecule type" value="Genomic_DNA"/>
</dbReference>
<feature type="compositionally biased region" description="Polar residues" evidence="1">
    <location>
        <begin position="24"/>
        <end position="37"/>
    </location>
</feature>
<sequence length="194" mass="21017">MTNPPPREKVHTYEKSAKDKVRKSGTSAESWSSCSKTHVTRDQTDRQLRQPSRATVRSEGDMWTGSSEVGAAAEERAHANTVVSQSHNNNVSINSAGRAGEAAISHSGTPHAARHGDRRAEDWSQVNQRMADDSALRNAGRCVVKQEMPDNAVADGTRRAAPSASMLGFRVGGVSERVEAGYKVEDERFGDVSK</sequence>
<dbReference type="Proteomes" id="UP001281614">
    <property type="component" value="Unassembled WGS sequence"/>
</dbReference>
<proteinExistence type="predicted"/>
<evidence type="ECO:0000256" key="1">
    <source>
        <dbReference type="SAM" id="MobiDB-lite"/>
    </source>
</evidence>
<name>A0AAE0D1F1_COLKA</name>